<dbReference type="RefSeq" id="WP_254421581.1">
    <property type="nucleotide sequence ID" value="NZ_BAAAJB010000027.1"/>
</dbReference>
<name>A0ABY5DER6_9ACTN</name>
<sequence>MRVTRLWERELGWARLFRAGDTLVVHDATPGNRDGSGCPTRSFDLRTREPLGPVFGMWETICLADIPERWPAPLLAHVESAALVVSDSRDGAFVERFPLPAVGDGRSLDDLAVARVRGRDRLYLLDNAGSSSCAWGTVDLDSPAPAVDWCDPFMLYSGSRERMSLDGAWLAVPAEEYVDFFYDDPQSYPEIIPEGRVRVYRVSDGEMLGQVDADGHEAVVATVGGRSYLAQEGCVRSLPDLAPVVGLSGPTGVALAEWEGQPVAVFAQVREEVPIVAGQHRPVRLVHCFLDGAENTERPEPALTRIPWEVPGKFQDLLAVPNREVVVATSEGVYVVTVDP</sequence>
<evidence type="ECO:0000313" key="2">
    <source>
        <dbReference type="Proteomes" id="UP001055940"/>
    </source>
</evidence>
<keyword evidence="2" id="KW-1185">Reference proteome</keyword>
<gene>
    <name evidence="1" type="ORF">NE857_15180</name>
</gene>
<protein>
    <submittedName>
        <fullName evidence="1">Uncharacterized protein</fullName>
    </submittedName>
</protein>
<dbReference type="EMBL" id="CP099837">
    <property type="protein sequence ID" value="USY22832.1"/>
    <property type="molecule type" value="Genomic_DNA"/>
</dbReference>
<evidence type="ECO:0000313" key="1">
    <source>
        <dbReference type="EMBL" id="USY22832.1"/>
    </source>
</evidence>
<dbReference type="Proteomes" id="UP001055940">
    <property type="component" value="Chromosome"/>
</dbReference>
<reference evidence="1" key="1">
    <citation type="submission" date="2022-06" db="EMBL/GenBank/DDBJ databases">
        <authorList>
            <person name="Ping M."/>
        </authorList>
    </citation>
    <scope>NUCLEOTIDE SEQUENCE</scope>
    <source>
        <strain evidence="1">JCM11759T</strain>
    </source>
</reference>
<accession>A0ABY5DER6</accession>
<organism evidence="1 2">
    <name type="scientific">Nocardiopsis exhalans</name>
    <dbReference type="NCBI Taxonomy" id="163604"/>
    <lineage>
        <taxon>Bacteria</taxon>
        <taxon>Bacillati</taxon>
        <taxon>Actinomycetota</taxon>
        <taxon>Actinomycetes</taxon>
        <taxon>Streptosporangiales</taxon>
        <taxon>Nocardiopsidaceae</taxon>
        <taxon>Nocardiopsis</taxon>
    </lineage>
</organism>
<proteinExistence type="predicted"/>